<dbReference type="RefSeq" id="WP_083415612.1">
    <property type="nucleotide sequence ID" value="NZ_JRYB01000001.1"/>
</dbReference>
<dbReference type="CDD" id="cd07480">
    <property type="entry name" value="Peptidases_S8_12"/>
    <property type="match status" value="1"/>
</dbReference>
<comment type="similarity">
    <text evidence="1 5 6">Belongs to the peptidase S8 family.</text>
</comment>
<dbReference type="Gene3D" id="3.40.50.200">
    <property type="entry name" value="Peptidase S8/S53 domain"/>
    <property type="match status" value="1"/>
</dbReference>
<evidence type="ECO:0000313" key="9">
    <source>
        <dbReference type="Proteomes" id="UP000180246"/>
    </source>
</evidence>
<accession>A0A1S2NAV2</accession>
<feature type="active site" description="Charge relay system" evidence="5">
    <location>
        <position position="103"/>
    </location>
</feature>
<dbReference type="EMBL" id="JRYB01000001">
    <property type="protein sequence ID" value="OIJ41784.1"/>
    <property type="molecule type" value="Genomic_DNA"/>
</dbReference>
<keyword evidence="4 5" id="KW-0720">Serine protease</keyword>
<protein>
    <submittedName>
        <fullName evidence="8">Subtilase family protein</fullName>
    </submittedName>
</protein>
<dbReference type="InterPro" id="IPR022398">
    <property type="entry name" value="Peptidase_S8_His-AS"/>
</dbReference>
<feature type="active site" description="Charge relay system" evidence="5">
    <location>
        <position position="330"/>
    </location>
</feature>
<comment type="caution">
    <text evidence="8">The sequence shown here is derived from an EMBL/GenBank/DDBJ whole genome shotgun (WGS) entry which is preliminary data.</text>
</comment>
<name>A0A1S2NAV2_9BURK</name>
<dbReference type="PROSITE" id="PS00138">
    <property type="entry name" value="SUBTILASE_SER"/>
    <property type="match status" value="1"/>
</dbReference>
<evidence type="ECO:0000256" key="6">
    <source>
        <dbReference type="RuleBase" id="RU003355"/>
    </source>
</evidence>
<dbReference type="InterPro" id="IPR036852">
    <property type="entry name" value="Peptidase_S8/S53_dom_sf"/>
</dbReference>
<dbReference type="InterPro" id="IPR023827">
    <property type="entry name" value="Peptidase_S8_Asp-AS"/>
</dbReference>
<evidence type="ECO:0000256" key="3">
    <source>
        <dbReference type="ARBA" id="ARBA00022801"/>
    </source>
</evidence>
<keyword evidence="2 5" id="KW-0645">Protease</keyword>
<evidence type="ECO:0000256" key="2">
    <source>
        <dbReference type="ARBA" id="ARBA00022670"/>
    </source>
</evidence>
<dbReference type="InterPro" id="IPR050131">
    <property type="entry name" value="Peptidase_S8_subtilisin-like"/>
</dbReference>
<dbReference type="PRINTS" id="PR00723">
    <property type="entry name" value="SUBTILISIN"/>
</dbReference>
<dbReference type="Pfam" id="PF00082">
    <property type="entry name" value="Peptidase_S8"/>
    <property type="match status" value="1"/>
</dbReference>
<dbReference type="InterPro" id="IPR015500">
    <property type="entry name" value="Peptidase_S8_subtilisin-rel"/>
</dbReference>
<organism evidence="8 9">
    <name type="scientific">Massilia timonae</name>
    <dbReference type="NCBI Taxonomy" id="47229"/>
    <lineage>
        <taxon>Bacteria</taxon>
        <taxon>Pseudomonadati</taxon>
        <taxon>Pseudomonadota</taxon>
        <taxon>Betaproteobacteria</taxon>
        <taxon>Burkholderiales</taxon>
        <taxon>Oxalobacteraceae</taxon>
        <taxon>Telluria group</taxon>
        <taxon>Massilia</taxon>
    </lineage>
</organism>
<evidence type="ECO:0000313" key="8">
    <source>
        <dbReference type="EMBL" id="OIJ41784.1"/>
    </source>
</evidence>
<dbReference type="AlphaFoldDB" id="A0A1S2NAV2"/>
<evidence type="ECO:0000256" key="5">
    <source>
        <dbReference type="PROSITE-ProRule" id="PRU01240"/>
    </source>
</evidence>
<dbReference type="InterPro" id="IPR000209">
    <property type="entry name" value="Peptidase_S8/S53_dom"/>
</dbReference>
<evidence type="ECO:0000259" key="7">
    <source>
        <dbReference type="Pfam" id="PF00082"/>
    </source>
</evidence>
<dbReference type="PANTHER" id="PTHR43806">
    <property type="entry name" value="PEPTIDASE S8"/>
    <property type="match status" value="1"/>
</dbReference>
<dbReference type="PROSITE" id="PS51892">
    <property type="entry name" value="SUBTILASE"/>
    <property type="match status" value="1"/>
</dbReference>
<dbReference type="PROSITE" id="PS00137">
    <property type="entry name" value="SUBTILASE_HIS"/>
    <property type="match status" value="1"/>
</dbReference>
<dbReference type="GO" id="GO:0004252">
    <property type="term" value="F:serine-type endopeptidase activity"/>
    <property type="evidence" value="ECO:0007669"/>
    <property type="project" value="UniProtKB-UniRule"/>
</dbReference>
<proteinExistence type="inferred from homology"/>
<feature type="domain" description="Peptidase S8/S53" evidence="7">
    <location>
        <begin position="94"/>
        <end position="381"/>
    </location>
</feature>
<dbReference type="InterPro" id="IPR023828">
    <property type="entry name" value="Peptidase_S8_Ser-AS"/>
</dbReference>
<evidence type="ECO:0000256" key="1">
    <source>
        <dbReference type="ARBA" id="ARBA00011073"/>
    </source>
</evidence>
<dbReference type="PANTHER" id="PTHR43806:SF11">
    <property type="entry name" value="CEREVISIN-RELATED"/>
    <property type="match status" value="1"/>
</dbReference>
<evidence type="ECO:0000256" key="4">
    <source>
        <dbReference type="ARBA" id="ARBA00022825"/>
    </source>
</evidence>
<gene>
    <name evidence="8" type="ORF">LO55_4116</name>
</gene>
<keyword evidence="3 5" id="KW-0378">Hydrolase</keyword>
<dbReference type="Proteomes" id="UP000180246">
    <property type="component" value="Unassembled WGS sequence"/>
</dbReference>
<dbReference type="SUPFAM" id="SSF52743">
    <property type="entry name" value="Subtilisin-like"/>
    <property type="match status" value="1"/>
</dbReference>
<feature type="active site" description="Charge relay system" evidence="5">
    <location>
        <position position="134"/>
    </location>
</feature>
<sequence>MKYIVLRINVDSGPLKTGKGRIEPLEALDVGIVKLGIEDIASTAYASFLRDPGVSAVAPLMPVKLIVPLAPSATGTDANWGLQAIAADTSPFSGRGARIAVLDTGIDATHAAFAGVELTQVDFTGDGNGDGNGHGTHCAGTILGRDVDGKRVGVARGVQQALIGKVLDSAGQGDSAQLFQALMWAMQNGAHIVSMSLGFDFPGMVARLANQEGWPVDLATSSALEAYRANLRMFDAIMELYNAQAAFGSSPLVVAAAGNESRRDLDASYRLAASLPSAATHVISVAAVGQALDRFSVAPFSNSMATIAAPGVDIRSAQLGGGLAALSGTSMACPHVAGACALWCEAIQTRGQTPTSLLVQSQLMSTAKPDVFASDTDEQDVGAGLVQCPLA</sequence>
<dbReference type="GO" id="GO:0006508">
    <property type="term" value="P:proteolysis"/>
    <property type="evidence" value="ECO:0007669"/>
    <property type="project" value="UniProtKB-KW"/>
</dbReference>
<reference evidence="8 9" key="1">
    <citation type="submission" date="2014-10" db="EMBL/GenBank/DDBJ databases">
        <authorList>
            <person name="Seo M.-J."/>
            <person name="Seok Y.J."/>
            <person name="Cha I.-T."/>
        </authorList>
    </citation>
    <scope>NUCLEOTIDE SEQUENCE [LARGE SCALE GENOMIC DNA]</scope>
    <source>
        <strain evidence="8 9">NEU</strain>
    </source>
</reference>
<dbReference type="PROSITE" id="PS00136">
    <property type="entry name" value="SUBTILASE_ASP"/>
    <property type="match status" value="1"/>
</dbReference>